<name>A0A9E4P3J0_9GAMM</name>
<dbReference type="Pfam" id="PF13098">
    <property type="entry name" value="Thioredoxin_2"/>
    <property type="match status" value="1"/>
</dbReference>
<protein>
    <submittedName>
        <fullName evidence="1">Thioredoxin fold domain-containing protein</fullName>
    </submittedName>
</protein>
<proteinExistence type="predicted"/>
<evidence type="ECO:0000313" key="1">
    <source>
        <dbReference type="EMBL" id="MCG7946709.1"/>
    </source>
</evidence>
<dbReference type="Proteomes" id="UP000886667">
    <property type="component" value="Unassembled WGS sequence"/>
</dbReference>
<dbReference type="SUPFAM" id="SSF52833">
    <property type="entry name" value="Thioredoxin-like"/>
    <property type="match status" value="1"/>
</dbReference>
<dbReference type="InterPro" id="IPR012336">
    <property type="entry name" value="Thioredoxin-like_fold"/>
</dbReference>
<evidence type="ECO:0000313" key="2">
    <source>
        <dbReference type="Proteomes" id="UP000886667"/>
    </source>
</evidence>
<organism evidence="1 2">
    <name type="scientific">Candidatus Thiodiazotropha taylori</name>
    <dbReference type="NCBI Taxonomy" id="2792791"/>
    <lineage>
        <taxon>Bacteria</taxon>
        <taxon>Pseudomonadati</taxon>
        <taxon>Pseudomonadota</taxon>
        <taxon>Gammaproteobacteria</taxon>
        <taxon>Chromatiales</taxon>
        <taxon>Sedimenticolaceae</taxon>
        <taxon>Candidatus Thiodiazotropha</taxon>
    </lineage>
</organism>
<sequence>MLLISQYHCGYCDRMKQEVLYPMSISGDFQQKALVRELMVDEGEMVNDFQGKRVAASAFSQRYSVFVTPTLLFLDNRGEEAAERILGINTMDYLLFYILNAAETAAEKVTDI</sequence>
<dbReference type="Gene3D" id="3.40.30.10">
    <property type="entry name" value="Glutaredoxin"/>
    <property type="match status" value="1"/>
</dbReference>
<dbReference type="EMBL" id="JAEPCM010000342">
    <property type="protein sequence ID" value="MCG7946709.1"/>
    <property type="molecule type" value="Genomic_DNA"/>
</dbReference>
<gene>
    <name evidence="1" type="ORF">JAZ07_10240</name>
</gene>
<accession>A0A9E4P3J0</accession>
<reference evidence="1" key="1">
    <citation type="journal article" date="2021" name="Proc. Natl. Acad. Sci. U.S.A.">
        <title>Global biogeography of chemosynthetic symbionts reveals both localized and globally distributed symbiont groups. .</title>
        <authorList>
            <person name="Osvatic J.T."/>
            <person name="Wilkins L.G.E."/>
            <person name="Leibrecht L."/>
            <person name="Leray M."/>
            <person name="Zauner S."/>
            <person name="Polzin J."/>
            <person name="Camacho Y."/>
            <person name="Gros O."/>
            <person name="van Gils J.A."/>
            <person name="Eisen J.A."/>
            <person name="Petersen J.M."/>
            <person name="Yuen B."/>
        </authorList>
    </citation>
    <scope>NUCLEOTIDE SEQUENCE</scope>
    <source>
        <strain evidence="1">MAGclacostrist064TRANS</strain>
    </source>
</reference>
<dbReference type="AlphaFoldDB" id="A0A9E4P3J0"/>
<comment type="caution">
    <text evidence="1">The sequence shown here is derived from an EMBL/GenBank/DDBJ whole genome shotgun (WGS) entry which is preliminary data.</text>
</comment>
<dbReference type="InterPro" id="IPR036249">
    <property type="entry name" value="Thioredoxin-like_sf"/>
</dbReference>